<proteinExistence type="predicted"/>
<evidence type="ECO:0000313" key="2">
    <source>
        <dbReference type="EMBL" id="SDE12306.1"/>
    </source>
</evidence>
<dbReference type="EMBL" id="FMZO01000022">
    <property type="protein sequence ID" value="SDE12306.1"/>
    <property type="molecule type" value="Genomic_DNA"/>
</dbReference>
<feature type="compositionally biased region" description="Basic and acidic residues" evidence="1">
    <location>
        <begin position="137"/>
        <end position="147"/>
    </location>
</feature>
<evidence type="ECO:0008006" key="4">
    <source>
        <dbReference type="Google" id="ProtNLM"/>
    </source>
</evidence>
<dbReference type="RefSeq" id="WP_143019906.1">
    <property type="nucleotide sequence ID" value="NZ_FMZO01000022.1"/>
</dbReference>
<organism evidence="2 3">
    <name type="scientific">Niabella drilacis (strain DSM 25811 / CCM 8410 / CCUG 62505 / LMG 26954 / E90)</name>
    <dbReference type="NCBI Taxonomy" id="1285928"/>
    <lineage>
        <taxon>Bacteria</taxon>
        <taxon>Pseudomonadati</taxon>
        <taxon>Bacteroidota</taxon>
        <taxon>Chitinophagia</taxon>
        <taxon>Chitinophagales</taxon>
        <taxon>Chitinophagaceae</taxon>
        <taxon>Niabella</taxon>
    </lineage>
</organism>
<gene>
    <name evidence="2" type="ORF">SAMN04487894_12238</name>
</gene>
<keyword evidence="3" id="KW-1185">Reference proteome</keyword>
<name>A0A1G7AEL1_NIADE</name>
<evidence type="ECO:0000256" key="1">
    <source>
        <dbReference type="SAM" id="MobiDB-lite"/>
    </source>
</evidence>
<feature type="region of interest" description="Disordered" evidence="1">
    <location>
        <begin position="122"/>
        <end position="147"/>
    </location>
</feature>
<dbReference type="Proteomes" id="UP000198757">
    <property type="component" value="Unassembled WGS sequence"/>
</dbReference>
<reference evidence="3" key="1">
    <citation type="submission" date="2016-10" db="EMBL/GenBank/DDBJ databases">
        <authorList>
            <person name="Varghese N."/>
            <person name="Submissions S."/>
        </authorList>
    </citation>
    <scope>NUCLEOTIDE SEQUENCE [LARGE SCALE GENOMIC DNA]</scope>
    <source>
        <strain evidence="3">DSM 25811 / CCM 8410 / LMG 26954 / E90</strain>
    </source>
</reference>
<evidence type="ECO:0000313" key="3">
    <source>
        <dbReference type="Proteomes" id="UP000198757"/>
    </source>
</evidence>
<protein>
    <recommendedName>
        <fullName evidence="4">LTXXQ motif family protein</fullName>
    </recommendedName>
</protein>
<sequence>MRLRLNRSFFFWAGLLLMAIPGVAQDIPSRVNEGVRRMESKREQYSSYLKLGLTADQKNRLVALQKEGRAALAVIRNDTTLTSAAKKEKLQVLQQQQAQKRNDILTPEQQRIWKEESRARNKQVRVTVDQQRSSAGGDKDRSTLPGGVRERAAGLNLSAVQQQKLDTLRMDFKAKARSIRQDPALSADEKKIRMASLKKEARKKQKAVLTPAQWQQWIKRDENRNSISKQ</sequence>
<accession>A0A1G7AEL1</accession>
<dbReference type="STRING" id="1285928.SAMN04487894_12238"/>
<dbReference type="OrthoDB" id="674177at2"/>
<dbReference type="AlphaFoldDB" id="A0A1G7AEL1"/>